<keyword evidence="1" id="KW-0547">Nucleotide-binding</keyword>
<dbReference type="InterPro" id="IPR003593">
    <property type="entry name" value="AAA+_ATPase"/>
</dbReference>
<evidence type="ECO:0000313" key="5">
    <source>
        <dbReference type="Proteomes" id="UP000460412"/>
    </source>
</evidence>
<proteinExistence type="predicted"/>
<evidence type="ECO:0000313" key="4">
    <source>
        <dbReference type="EMBL" id="MXP76340.1"/>
    </source>
</evidence>
<dbReference type="InterPro" id="IPR027417">
    <property type="entry name" value="P-loop_NTPase"/>
</dbReference>
<dbReference type="AlphaFoldDB" id="A0A7X3MHG6"/>
<dbReference type="GO" id="GO:0016887">
    <property type="term" value="F:ATP hydrolysis activity"/>
    <property type="evidence" value="ECO:0007669"/>
    <property type="project" value="InterPro"/>
</dbReference>
<dbReference type="EMBL" id="WUQX01000001">
    <property type="protein sequence ID" value="MXP76340.1"/>
    <property type="molecule type" value="Genomic_DNA"/>
</dbReference>
<dbReference type="PANTHER" id="PTHR43158">
    <property type="entry name" value="SKFA PEPTIDE EXPORT ATP-BINDING PROTEIN SKFE"/>
    <property type="match status" value="1"/>
</dbReference>
<dbReference type="SMART" id="SM00382">
    <property type="entry name" value="AAA"/>
    <property type="match status" value="1"/>
</dbReference>
<dbReference type="Gene3D" id="3.40.50.300">
    <property type="entry name" value="P-loop containing nucleotide triphosphate hydrolases"/>
    <property type="match status" value="1"/>
</dbReference>
<dbReference type="SUPFAM" id="SSF52540">
    <property type="entry name" value="P-loop containing nucleoside triphosphate hydrolases"/>
    <property type="match status" value="1"/>
</dbReference>
<evidence type="ECO:0000259" key="3">
    <source>
        <dbReference type="PROSITE" id="PS50893"/>
    </source>
</evidence>
<dbReference type="PANTHER" id="PTHR43158:SF5">
    <property type="entry name" value="ABC TRANSPORTER, ATP-BINDING PROTEIN"/>
    <property type="match status" value="1"/>
</dbReference>
<evidence type="ECO:0000256" key="1">
    <source>
        <dbReference type="ARBA" id="ARBA00022741"/>
    </source>
</evidence>
<dbReference type="CDD" id="cd03230">
    <property type="entry name" value="ABC_DR_subfamily_A"/>
    <property type="match status" value="1"/>
</dbReference>
<dbReference type="Pfam" id="PF00005">
    <property type="entry name" value="ABC_tran"/>
    <property type="match status" value="1"/>
</dbReference>
<reference evidence="4 5" key="1">
    <citation type="submission" date="2019-12" db="EMBL/GenBank/DDBJ databases">
        <title>Sporaefaciens musculi gen. nov., sp. nov., a novel bacterium isolated from the caecum of an obese mouse.</title>
        <authorList>
            <person name="Rasmussen T.S."/>
            <person name="Streidl T."/>
            <person name="Hitch T.C.A."/>
            <person name="Wortmann E."/>
            <person name="Deptula P."/>
            <person name="Hansen M."/>
            <person name="Nielsen D.S."/>
            <person name="Clavel T."/>
            <person name="Vogensen F.K."/>
        </authorList>
    </citation>
    <scope>NUCLEOTIDE SEQUENCE [LARGE SCALE GENOMIC DNA]</scope>
    <source>
        <strain evidence="4 5">WCA-9-b2</strain>
    </source>
</reference>
<protein>
    <submittedName>
        <fullName evidence="4">ATP-binding cassette domain-containing protein</fullName>
    </submittedName>
</protein>
<gene>
    <name evidence="4" type="ORF">GN277_13340</name>
</gene>
<dbReference type="InterPro" id="IPR003439">
    <property type="entry name" value="ABC_transporter-like_ATP-bd"/>
</dbReference>
<dbReference type="GO" id="GO:0005524">
    <property type="term" value="F:ATP binding"/>
    <property type="evidence" value="ECO:0007669"/>
    <property type="project" value="UniProtKB-KW"/>
</dbReference>
<feature type="domain" description="ABC transporter" evidence="3">
    <location>
        <begin position="4"/>
        <end position="229"/>
    </location>
</feature>
<keyword evidence="5" id="KW-1185">Reference proteome</keyword>
<evidence type="ECO:0000256" key="2">
    <source>
        <dbReference type="ARBA" id="ARBA00022840"/>
    </source>
</evidence>
<name>A0A7X3MHG6_9FIRM</name>
<organism evidence="4 5">
    <name type="scientific">Sporofaciens musculi</name>
    <dbReference type="NCBI Taxonomy" id="2681861"/>
    <lineage>
        <taxon>Bacteria</taxon>
        <taxon>Bacillati</taxon>
        <taxon>Bacillota</taxon>
        <taxon>Clostridia</taxon>
        <taxon>Lachnospirales</taxon>
        <taxon>Lachnospiraceae</taxon>
        <taxon>Sporofaciens</taxon>
    </lineage>
</organism>
<keyword evidence="2 4" id="KW-0067">ATP-binding</keyword>
<dbReference type="Proteomes" id="UP000460412">
    <property type="component" value="Unassembled WGS sequence"/>
</dbReference>
<accession>A0A7X3MHG6</accession>
<dbReference type="PROSITE" id="PS50893">
    <property type="entry name" value="ABC_TRANSPORTER_2"/>
    <property type="match status" value="1"/>
</dbReference>
<sequence>MSRIEVKDVSKSFKDTQALSCVNLCFEENTIYGLLGRNGAGKSTLLNIINNRLFADSGRVTLDNKSLTENTDALSSCFLANESNLYPEGMKVSQALKWSQEFYPDFDREYAKKLCESFKLPVKKKIKDLSTGYRSIFQNIVALSVNVPFVFLDEPVLGLDACHRDLFYRTLIEKYSEQPFTIVISTHLIEEAANLIEHVVIIKNGEIIRNEPLDTLLDSGYCISGPGAKIDAYMEGKEVIGVDTLGGLKTAYVMGAPASQLPSGTEVSKMDLQKLFIRLTDGA</sequence>
<dbReference type="RefSeq" id="WP_159751483.1">
    <property type="nucleotide sequence ID" value="NZ_WUQX01000001.1"/>
</dbReference>
<comment type="caution">
    <text evidence="4">The sequence shown here is derived from an EMBL/GenBank/DDBJ whole genome shotgun (WGS) entry which is preliminary data.</text>
</comment>